<feature type="transmembrane region" description="Helical" evidence="2">
    <location>
        <begin position="229"/>
        <end position="247"/>
    </location>
</feature>
<accession>A0A1A2SV32</accession>
<protein>
    <submittedName>
        <fullName evidence="4">Acyltransferase</fullName>
    </submittedName>
</protein>
<sequence>MLATGVILWHSFPLTGRHIPYEPVHQFLEDVWVDGFFAVSGFLITASWLSRPRPRAYFAARALRLLPGLWCCLIVTAFIIAPLSVAFQGGSVADLLRSHAPIGYILKNGAVMTLQTDVGGTPSGVPIPHQWNGSLWTLQWEVLCYIAVAVFGLIAVARRRWVIPVALILTLVCSALLPPWNILTEHSPGMDARVVDPATVLMVEAAMAARFITMFLAGALLYQIRNSISAQWSLVFLNGAIVFLAMLLPNYRLVAAISLAYVIIVSGTLIRNRRLRLRTDLSYGLYIYAFPMQQLLIIFGFGELHPIVFAVIATIATLPLAALSWFLVEKPALSLKSRLENKRSARRMTRASFSENIPASEPDERPDLTAAS</sequence>
<feature type="compositionally biased region" description="Basic and acidic residues" evidence="1">
    <location>
        <begin position="362"/>
        <end position="372"/>
    </location>
</feature>
<feature type="transmembrane region" description="Helical" evidence="2">
    <location>
        <begin position="161"/>
        <end position="180"/>
    </location>
</feature>
<dbReference type="GO" id="GO:0016747">
    <property type="term" value="F:acyltransferase activity, transferring groups other than amino-acyl groups"/>
    <property type="evidence" value="ECO:0007669"/>
    <property type="project" value="InterPro"/>
</dbReference>
<feature type="transmembrane region" description="Helical" evidence="2">
    <location>
        <begin position="253"/>
        <end position="271"/>
    </location>
</feature>
<feature type="region of interest" description="Disordered" evidence="1">
    <location>
        <begin position="346"/>
        <end position="372"/>
    </location>
</feature>
<dbReference type="Pfam" id="PF01757">
    <property type="entry name" value="Acyl_transf_3"/>
    <property type="match status" value="1"/>
</dbReference>
<dbReference type="EMBL" id="LZJU01000175">
    <property type="protein sequence ID" value="OBH67956.1"/>
    <property type="molecule type" value="Genomic_DNA"/>
</dbReference>
<dbReference type="PANTHER" id="PTHR23028">
    <property type="entry name" value="ACETYLTRANSFERASE"/>
    <property type="match status" value="1"/>
</dbReference>
<name>A0A1A2SV32_MYCNT</name>
<feature type="transmembrane region" description="Helical" evidence="2">
    <location>
        <begin position="62"/>
        <end position="87"/>
    </location>
</feature>
<dbReference type="AlphaFoldDB" id="A0A1A2SV32"/>
<evidence type="ECO:0000259" key="3">
    <source>
        <dbReference type="Pfam" id="PF01757"/>
    </source>
</evidence>
<keyword evidence="2" id="KW-0472">Membrane</keyword>
<feature type="transmembrane region" description="Helical" evidence="2">
    <location>
        <begin position="200"/>
        <end position="222"/>
    </location>
</feature>
<gene>
    <name evidence="4" type="ORF">A5683_08555</name>
</gene>
<feature type="transmembrane region" description="Helical" evidence="2">
    <location>
        <begin position="307"/>
        <end position="328"/>
    </location>
</feature>
<evidence type="ECO:0000313" key="4">
    <source>
        <dbReference type="EMBL" id="OBH67956.1"/>
    </source>
</evidence>
<feature type="transmembrane region" description="Helical" evidence="2">
    <location>
        <begin position="31"/>
        <end position="50"/>
    </location>
</feature>
<keyword evidence="4" id="KW-0012">Acyltransferase</keyword>
<comment type="caution">
    <text evidence="4">The sequence shown here is derived from an EMBL/GenBank/DDBJ whole genome shotgun (WGS) entry which is preliminary data.</text>
</comment>
<evidence type="ECO:0000256" key="1">
    <source>
        <dbReference type="SAM" id="MobiDB-lite"/>
    </source>
</evidence>
<keyword evidence="2" id="KW-0812">Transmembrane</keyword>
<feature type="domain" description="Acyltransferase 3" evidence="3">
    <location>
        <begin position="3"/>
        <end position="323"/>
    </location>
</feature>
<feature type="transmembrane region" description="Helical" evidence="2">
    <location>
        <begin position="138"/>
        <end position="156"/>
    </location>
</feature>
<dbReference type="InterPro" id="IPR050879">
    <property type="entry name" value="Acyltransferase_3"/>
</dbReference>
<keyword evidence="4" id="KW-0808">Transferase</keyword>
<proteinExistence type="predicted"/>
<evidence type="ECO:0000256" key="2">
    <source>
        <dbReference type="SAM" id="Phobius"/>
    </source>
</evidence>
<dbReference type="Proteomes" id="UP000092389">
    <property type="component" value="Unassembled WGS sequence"/>
</dbReference>
<evidence type="ECO:0000313" key="5">
    <source>
        <dbReference type="Proteomes" id="UP000092389"/>
    </source>
</evidence>
<keyword evidence="2" id="KW-1133">Transmembrane helix</keyword>
<reference evidence="4 5" key="1">
    <citation type="submission" date="2016-06" db="EMBL/GenBank/DDBJ databases">
        <authorList>
            <person name="Kjaerup R.B."/>
            <person name="Dalgaard T.S."/>
            <person name="Juul-Madsen H.R."/>
        </authorList>
    </citation>
    <scope>NUCLEOTIDE SEQUENCE [LARGE SCALE GENOMIC DNA]</scope>
    <source>
        <strain evidence="4 5">E152</strain>
    </source>
</reference>
<feature type="transmembrane region" description="Helical" evidence="2">
    <location>
        <begin position="283"/>
        <end position="301"/>
    </location>
</feature>
<organism evidence="4 5">
    <name type="scientific">Mycobacterium mantenii</name>
    <dbReference type="NCBI Taxonomy" id="560555"/>
    <lineage>
        <taxon>Bacteria</taxon>
        <taxon>Bacillati</taxon>
        <taxon>Actinomycetota</taxon>
        <taxon>Actinomycetes</taxon>
        <taxon>Mycobacteriales</taxon>
        <taxon>Mycobacteriaceae</taxon>
        <taxon>Mycobacterium</taxon>
        <taxon>Mycobacterium avium complex (MAC)</taxon>
    </lineage>
</organism>
<dbReference type="InterPro" id="IPR002656">
    <property type="entry name" value="Acyl_transf_3_dom"/>
</dbReference>